<evidence type="ECO:0000313" key="1">
    <source>
        <dbReference type="EMBL" id="KAK1142536.1"/>
    </source>
</evidence>
<protein>
    <submittedName>
        <fullName evidence="1">Uncharacterized protein</fullName>
    </submittedName>
</protein>
<organism evidence="1 2">
    <name type="scientific">Aspergillus melleus</name>
    <dbReference type="NCBI Taxonomy" id="138277"/>
    <lineage>
        <taxon>Eukaryota</taxon>
        <taxon>Fungi</taxon>
        <taxon>Dikarya</taxon>
        <taxon>Ascomycota</taxon>
        <taxon>Pezizomycotina</taxon>
        <taxon>Eurotiomycetes</taxon>
        <taxon>Eurotiomycetidae</taxon>
        <taxon>Eurotiales</taxon>
        <taxon>Aspergillaceae</taxon>
        <taxon>Aspergillus</taxon>
        <taxon>Aspergillus subgen. Circumdati</taxon>
    </lineage>
</organism>
<gene>
    <name evidence="1" type="ORF">N8T08_007510</name>
</gene>
<dbReference type="EMBL" id="JAOPJF010000049">
    <property type="protein sequence ID" value="KAK1142536.1"/>
    <property type="molecule type" value="Genomic_DNA"/>
</dbReference>
<reference evidence="1 2" key="1">
    <citation type="journal article" date="2023" name="ACS Omega">
        <title>Identification of the Neoaspergillic Acid Biosynthesis Gene Cluster by Establishing an In Vitro CRISPR-Ribonucleoprotein Genetic System in Aspergillus melleus.</title>
        <authorList>
            <person name="Yuan B."/>
            <person name="Grau M.F."/>
            <person name="Murata R.M."/>
            <person name="Torok T."/>
            <person name="Venkateswaran K."/>
            <person name="Stajich J.E."/>
            <person name="Wang C.C.C."/>
        </authorList>
    </citation>
    <scope>NUCLEOTIDE SEQUENCE [LARGE SCALE GENOMIC DNA]</scope>
    <source>
        <strain evidence="1 2">IMV 1140</strain>
    </source>
</reference>
<comment type="caution">
    <text evidence="1">The sequence shown here is derived from an EMBL/GenBank/DDBJ whole genome shotgun (WGS) entry which is preliminary data.</text>
</comment>
<evidence type="ECO:0000313" key="2">
    <source>
        <dbReference type="Proteomes" id="UP001177260"/>
    </source>
</evidence>
<proteinExistence type="predicted"/>
<keyword evidence="2" id="KW-1185">Reference proteome</keyword>
<accession>A0ACC3AX65</accession>
<name>A0ACC3AX65_9EURO</name>
<dbReference type="Proteomes" id="UP001177260">
    <property type="component" value="Unassembled WGS sequence"/>
</dbReference>
<sequence length="68" mass="7290">MSDIDPNARREVTAAIASSGSAAVGQMIDTANSSVEKRRRNKEAREKREAEEKAAREKADAAKSGVSE</sequence>